<evidence type="ECO:0000313" key="2">
    <source>
        <dbReference type="Proteomes" id="UP000076882"/>
    </source>
</evidence>
<dbReference type="Proteomes" id="UP000076882">
    <property type="component" value="Unassembled WGS sequence"/>
</dbReference>
<dbReference type="EMBL" id="LUXM01000026">
    <property type="protein sequence ID" value="KZU95507.1"/>
    <property type="molecule type" value="Genomic_DNA"/>
</dbReference>
<dbReference type="AlphaFoldDB" id="A0A165MV56"/>
<protein>
    <submittedName>
        <fullName evidence="1">Uncharacterized protein</fullName>
    </submittedName>
</protein>
<proteinExistence type="predicted"/>
<comment type="caution">
    <text evidence="1">The sequence shown here is derived from an EMBL/GenBank/DDBJ whole genome shotgun (WGS) entry which is preliminary data.</text>
</comment>
<sequence>MADERPLNSVQFVVGYFGKGTSNENLRLQQPLCLDGQLLLC</sequence>
<gene>
    <name evidence="1" type="ORF">Lp19_1461</name>
</gene>
<dbReference type="PATRIC" id="fig|1590.199.peg.2855"/>
<accession>A0A165MV56</accession>
<evidence type="ECO:0000313" key="1">
    <source>
        <dbReference type="EMBL" id="KZU95507.1"/>
    </source>
</evidence>
<name>A0A165MV56_LACPN</name>
<organism evidence="1 2">
    <name type="scientific">Lactiplantibacillus plantarum</name>
    <name type="common">Lactobacillus plantarum</name>
    <dbReference type="NCBI Taxonomy" id="1590"/>
    <lineage>
        <taxon>Bacteria</taxon>
        <taxon>Bacillati</taxon>
        <taxon>Bacillota</taxon>
        <taxon>Bacilli</taxon>
        <taxon>Lactobacillales</taxon>
        <taxon>Lactobacillaceae</taxon>
        <taxon>Lactiplantibacillus</taxon>
    </lineage>
</organism>
<reference evidence="1 2" key="1">
    <citation type="submission" date="2016-03" db="EMBL/GenBank/DDBJ databases">
        <title>Comparative genomics of 54 Lactobacillus plantarum strains reveals genomic uncoupling from niche constraints.</title>
        <authorList>
            <person name="Martino M.E."/>
        </authorList>
    </citation>
    <scope>NUCLEOTIDE SEQUENCE [LARGE SCALE GENOMIC DNA]</scope>
    <source>
        <strain evidence="1 2">19.1</strain>
    </source>
</reference>